<feature type="transmembrane region" description="Helical" evidence="1">
    <location>
        <begin position="9"/>
        <end position="27"/>
    </location>
</feature>
<accession>A0A235BYH9</accession>
<dbReference type="Proteomes" id="UP000215559">
    <property type="component" value="Unassembled WGS sequence"/>
</dbReference>
<sequence>MAKGSKSRIVIWTIIGILVVVAIIFLVTNKKGGGTGGTLPLKPEKVAAFVRRTTVRLDKLEAQLAEKQAAHGPEAAETFDSVSVMIERVKTGFIDVQDMTDVEALTNKKKEILKDLSKAKHLLKSIE</sequence>
<dbReference type="AlphaFoldDB" id="A0A235BYH9"/>
<keyword evidence="1" id="KW-0472">Membrane</keyword>
<name>A0A235BYH9_UNCW3</name>
<comment type="caution">
    <text evidence="2">The sequence shown here is derived from an EMBL/GenBank/DDBJ whole genome shotgun (WGS) entry which is preliminary data.</text>
</comment>
<evidence type="ECO:0000313" key="3">
    <source>
        <dbReference type="Proteomes" id="UP000215559"/>
    </source>
</evidence>
<gene>
    <name evidence="2" type="ORF">CH330_00685</name>
</gene>
<evidence type="ECO:0000313" key="2">
    <source>
        <dbReference type="EMBL" id="OYD17209.1"/>
    </source>
</evidence>
<keyword evidence="1" id="KW-0812">Transmembrane</keyword>
<protein>
    <submittedName>
        <fullName evidence="2">Uncharacterized protein</fullName>
    </submittedName>
</protein>
<reference evidence="2 3" key="1">
    <citation type="submission" date="2017-07" db="EMBL/GenBank/DDBJ databases">
        <title>Recovery of genomes from metagenomes via a dereplication, aggregation, and scoring strategy.</title>
        <authorList>
            <person name="Sieber C.M."/>
            <person name="Probst A.J."/>
            <person name="Sharrar A."/>
            <person name="Thomas B.C."/>
            <person name="Hess M."/>
            <person name="Tringe S.G."/>
            <person name="Banfield J.F."/>
        </authorList>
    </citation>
    <scope>NUCLEOTIDE SEQUENCE [LARGE SCALE GENOMIC DNA]</scope>
    <source>
        <strain evidence="2">JGI_Cruoil_03_51_56</strain>
    </source>
</reference>
<keyword evidence="1" id="KW-1133">Transmembrane helix</keyword>
<evidence type="ECO:0000256" key="1">
    <source>
        <dbReference type="SAM" id="Phobius"/>
    </source>
</evidence>
<organism evidence="2 3">
    <name type="scientific">candidate division WOR-3 bacterium JGI_Cruoil_03_51_56</name>
    <dbReference type="NCBI Taxonomy" id="1973747"/>
    <lineage>
        <taxon>Bacteria</taxon>
        <taxon>Bacteria division WOR-3</taxon>
    </lineage>
</organism>
<dbReference type="EMBL" id="NOZP01000015">
    <property type="protein sequence ID" value="OYD17209.1"/>
    <property type="molecule type" value="Genomic_DNA"/>
</dbReference>
<proteinExistence type="predicted"/>